<feature type="signal peptide" evidence="2">
    <location>
        <begin position="1"/>
        <end position="20"/>
    </location>
</feature>
<organism evidence="3 4">
    <name type="scientific">Desmospora profundinema</name>
    <dbReference type="NCBI Taxonomy" id="1571184"/>
    <lineage>
        <taxon>Bacteria</taxon>
        <taxon>Bacillati</taxon>
        <taxon>Bacillota</taxon>
        <taxon>Bacilli</taxon>
        <taxon>Bacillales</taxon>
        <taxon>Thermoactinomycetaceae</taxon>
        <taxon>Desmospora</taxon>
    </lineage>
</organism>
<evidence type="ECO:0000313" key="4">
    <source>
        <dbReference type="Proteomes" id="UP001185012"/>
    </source>
</evidence>
<dbReference type="NCBIfam" id="TIGR01654">
    <property type="entry name" value="bact_immun_7tm"/>
    <property type="match status" value="1"/>
</dbReference>
<feature type="transmembrane region" description="Helical" evidence="1">
    <location>
        <begin position="229"/>
        <end position="247"/>
    </location>
</feature>
<feature type="transmembrane region" description="Helical" evidence="1">
    <location>
        <begin position="680"/>
        <end position="700"/>
    </location>
</feature>
<keyword evidence="1" id="KW-0812">Transmembrane</keyword>
<dbReference type="InterPro" id="IPR006541">
    <property type="entry name" value="Bacteriocin_ass"/>
</dbReference>
<proteinExistence type="predicted"/>
<feature type="transmembrane region" description="Helical" evidence="1">
    <location>
        <begin position="299"/>
        <end position="322"/>
    </location>
</feature>
<dbReference type="EMBL" id="JAVDQG010000005">
    <property type="protein sequence ID" value="MDR6226658.1"/>
    <property type="molecule type" value="Genomic_DNA"/>
</dbReference>
<feature type="transmembrane region" description="Helical" evidence="1">
    <location>
        <begin position="638"/>
        <end position="659"/>
    </location>
</feature>
<accession>A0ABU1IPJ6</accession>
<dbReference type="RefSeq" id="WP_309866838.1">
    <property type="nucleotide sequence ID" value="NZ_JAVDQG010000005.1"/>
</dbReference>
<feature type="chain" id="PRO_5046510399" evidence="2">
    <location>
        <begin position="21"/>
        <end position="755"/>
    </location>
</feature>
<reference evidence="3 4" key="1">
    <citation type="submission" date="2023-07" db="EMBL/GenBank/DDBJ databases">
        <title>Genomic Encyclopedia of Type Strains, Phase IV (KMG-IV): sequencing the most valuable type-strain genomes for metagenomic binning, comparative biology and taxonomic classification.</title>
        <authorList>
            <person name="Goeker M."/>
        </authorList>
    </citation>
    <scope>NUCLEOTIDE SEQUENCE [LARGE SCALE GENOMIC DNA]</scope>
    <source>
        <strain evidence="3 4">DSM 45903</strain>
    </source>
</reference>
<protein>
    <submittedName>
        <fullName evidence="3">Bacteriocin-associated integral membrane protein</fullName>
    </submittedName>
</protein>
<name>A0ABU1IPJ6_9BACL</name>
<keyword evidence="1" id="KW-0472">Membrane</keyword>
<evidence type="ECO:0000256" key="2">
    <source>
        <dbReference type="SAM" id="SignalP"/>
    </source>
</evidence>
<feature type="transmembrane region" description="Helical" evidence="1">
    <location>
        <begin position="720"/>
        <end position="742"/>
    </location>
</feature>
<keyword evidence="2" id="KW-0732">Signal</keyword>
<sequence>MKKIVFIALLISFAFSLSIAYQQIKNNEIEKLATLEKGVATPFMIPEHKGLADPEEVYPLLLKAAKEAEVNLFRGGRYYRPDEQIEMIKYLLLTGETRFFDHIELASGRTLQPKETQDSRQYLSSIQTKNKNQVGRIYYFDPQQLVTVQPLQASYDYLPVDGRYFAETKDDTQLQLFLKALSDEINTYLRKQDGEKAHSYTPADFQPPEAFTEPREGFFALTSLSGLRYQQYILFLVTLLLLIYYIFNTAKRVGILKMHGVSNLHLWWMTAGRFITVAVVVAVLGSVLFALGLYKPTTFVYQSLIQLGQAYLILTILSLFCYGYLSTIKVSQILKNRKDTRSIFVLNMVLKVICAAVLIFIGLETFQQIADLRAQQERIHAQEGQLDHWDQMEDYGLLKAYRGHTTAYTVQELAAEDFRVDKALNKLYPYVNALGSLYIDAGEYEEETLLLNQNYSGILSIMVNANYLKAFPVYDKKGNPVQLTEETTDWVVLVPEQYRDREEEIRDFFERDKEIRNFYLTVDEGQKIKIIWLAQNQYIFSFNPDVFPTEQNKIGDPIIHVKTEENQLFTFRSGTKGGGLTDPLKLKLIDGDPALTYEKLKPELKRLKLDNLIDIQSFHQYVLQEMDFLYREIRTAQLTMLGIIGVFLFLIVQNLLIFFHRHQKRLVVNRLFGIGYFRTYRSVFIWWTVTSIAFVVLSYVADQAEDPRFQLISGITDPHFWILVASLLGIEILATVIALTIMERRNKIQVIKGGD</sequence>
<evidence type="ECO:0000256" key="1">
    <source>
        <dbReference type="SAM" id="Phobius"/>
    </source>
</evidence>
<gene>
    <name evidence="3" type="ORF">JOE21_002665</name>
</gene>
<keyword evidence="1" id="KW-1133">Transmembrane helix</keyword>
<dbReference type="Proteomes" id="UP001185012">
    <property type="component" value="Unassembled WGS sequence"/>
</dbReference>
<dbReference type="Pfam" id="PF07242">
    <property type="entry name" value="DUF1430"/>
    <property type="match status" value="1"/>
</dbReference>
<feature type="transmembrane region" description="Helical" evidence="1">
    <location>
        <begin position="343"/>
        <end position="363"/>
    </location>
</feature>
<keyword evidence="4" id="KW-1185">Reference proteome</keyword>
<comment type="caution">
    <text evidence="3">The sequence shown here is derived from an EMBL/GenBank/DDBJ whole genome shotgun (WGS) entry which is preliminary data.</text>
</comment>
<evidence type="ECO:0000313" key="3">
    <source>
        <dbReference type="EMBL" id="MDR6226658.1"/>
    </source>
</evidence>
<feature type="transmembrane region" description="Helical" evidence="1">
    <location>
        <begin position="267"/>
        <end position="293"/>
    </location>
</feature>